<reference evidence="5 8" key="1">
    <citation type="submission" date="2018-09" db="EMBL/GenBank/DDBJ databases">
        <title>Genomic investigation of the strawberry pathogen Phytophthora fragariae indicates pathogenicity is determined by transcriptional variation in three key races.</title>
        <authorList>
            <person name="Adams T.M."/>
            <person name="Armitage A.D."/>
            <person name="Sobczyk M.K."/>
            <person name="Bates H.J."/>
            <person name="Dunwell J.M."/>
            <person name="Nellist C.F."/>
            <person name="Harrison R.J."/>
        </authorList>
    </citation>
    <scope>NUCLEOTIDE SEQUENCE [LARGE SCALE GENOMIC DNA]</scope>
    <source>
        <strain evidence="5 8">SCRP324</strain>
        <strain evidence="6 7">SCRP333</strain>
    </source>
</reference>
<protein>
    <submittedName>
        <fullName evidence="5">Uncharacterized protein</fullName>
    </submittedName>
</protein>
<evidence type="ECO:0000256" key="2">
    <source>
        <dbReference type="ARBA" id="ARBA00022737"/>
    </source>
</evidence>
<dbReference type="PANTHER" id="PTHR15454">
    <property type="entry name" value="NISCHARIN RELATED"/>
    <property type="match status" value="1"/>
</dbReference>
<keyword evidence="1" id="KW-0433">Leucine-rich repeat</keyword>
<dbReference type="InterPro" id="IPR001611">
    <property type="entry name" value="Leu-rich_rpt"/>
</dbReference>
<keyword evidence="3" id="KW-0175">Coiled coil</keyword>
<feature type="region of interest" description="Disordered" evidence="4">
    <location>
        <begin position="237"/>
        <end position="319"/>
    </location>
</feature>
<dbReference type="OrthoDB" id="1060944at2759"/>
<dbReference type="Gene3D" id="3.80.10.10">
    <property type="entry name" value="Ribonuclease Inhibitor"/>
    <property type="match status" value="1"/>
</dbReference>
<dbReference type="SUPFAM" id="SSF52075">
    <property type="entry name" value="Outer arm dynein light chain 1"/>
    <property type="match status" value="1"/>
</dbReference>
<dbReference type="Proteomes" id="UP000435112">
    <property type="component" value="Unassembled WGS sequence"/>
</dbReference>
<evidence type="ECO:0000256" key="1">
    <source>
        <dbReference type="ARBA" id="ARBA00022614"/>
    </source>
</evidence>
<dbReference type="InterPro" id="IPR032675">
    <property type="entry name" value="LRR_dom_sf"/>
</dbReference>
<comment type="caution">
    <text evidence="5">The sequence shown here is derived from an EMBL/GenBank/DDBJ whole genome shotgun (WGS) entry which is preliminary data.</text>
</comment>
<feature type="region of interest" description="Disordered" evidence="4">
    <location>
        <begin position="721"/>
        <end position="746"/>
    </location>
</feature>
<feature type="compositionally biased region" description="Basic and acidic residues" evidence="4">
    <location>
        <begin position="725"/>
        <end position="739"/>
    </location>
</feature>
<gene>
    <name evidence="5" type="ORF">PR002_g5626</name>
    <name evidence="6" type="ORF">PR003_g5326</name>
</gene>
<evidence type="ECO:0000256" key="4">
    <source>
        <dbReference type="SAM" id="MobiDB-lite"/>
    </source>
</evidence>
<feature type="compositionally biased region" description="Low complexity" evidence="4">
    <location>
        <begin position="986"/>
        <end position="999"/>
    </location>
</feature>
<evidence type="ECO:0000313" key="5">
    <source>
        <dbReference type="EMBL" id="KAE9039201.1"/>
    </source>
</evidence>
<feature type="compositionally biased region" description="Polar residues" evidence="4">
    <location>
        <begin position="240"/>
        <end position="261"/>
    </location>
</feature>
<evidence type="ECO:0000256" key="3">
    <source>
        <dbReference type="SAM" id="Coils"/>
    </source>
</evidence>
<dbReference type="EMBL" id="QXFT01000219">
    <property type="protein sequence ID" value="KAE9350530.1"/>
    <property type="molecule type" value="Genomic_DNA"/>
</dbReference>
<dbReference type="InterPro" id="IPR003591">
    <property type="entry name" value="Leu-rich_rpt_typical-subtyp"/>
</dbReference>
<evidence type="ECO:0000313" key="7">
    <source>
        <dbReference type="Proteomes" id="UP000434957"/>
    </source>
</evidence>
<keyword evidence="7" id="KW-1185">Reference proteome</keyword>
<accession>A0A6A3N4L2</accession>
<dbReference type="AlphaFoldDB" id="A0A6A3N4L2"/>
<proteinExistence type="predicted"/>
<dbReference type="Proteomes" id="UP000434957">
    <property type="component" value="Unassembled WGS sequence"/>
</dbReference>
<dbReference type="SMART" id="SM00369">
    <property type="entry name" value="LRR_TYP"/>
    <property type="match status" value="4"/>
</dbReference>
<feature type="compositionally biased region" description="Basic and acidic residues" evidence="4">
    <location>
        <begin position="267"/>
        <end position="289"/>
    </location>
</feature>
<sequence>MQALTPELATQIAADHPALQSLNLSSNALADVRHLQLLPRSLTQLDLGANRLAALPRELGAWLPNLRLLRLRGNALESLRPLASCARLQTLDAGANRVALLSELRFLQSLAQLRHLALDGNPLTGSAAYRREVLAMLPQLQTLDGREVTAAERLYAKLQLKTQLGSGTAASPAPSPTRLLTPESLQRNAGKQEGAAAAAVLSVEVDGGVSRREVDGRGEWRRQRSGDFRDDRVELHVSDTAESQPSPLTLASTRGPAQSASVLHVSTPERSEMYRPARRWEHVESDSTRQNESNVTRDSGGDFASKPRRDHAAASPSVETREVLLNSRVDALEAIMAVQDKTMKNALARFGQQNAGSQLSLSVKNGNGVAPTVETAAEVYTQLLTAWRKKCVALMVQARSSELAHEALSSEHRQQEAQICEELERCEEKLEMWQQRAADFEAQRDLEVVAARQAEDRRVQANVKAVQAVRSLALERENVQHLSQTVVRFTGGLVRDKMEQLCSSSSRLEALERRLLFAKERIELAATLVKHREVRLRNSEAAMEAERRVWGHRLEQMRNMALQSEGSKKENNGDSADVAASSRDNGKMLRPATETALRALFHRLDAYDTGLVHSQTLLQALRRGDPGVLNAVGGPKKLSKLVSHVETAIRKLSLGGGATITLTWGEFLLFFIPESSVSLSGALQDAGNTDNGVKATIDQVDGPCALCTAVRTNNLPSLPLSFPVRRSDPLDKMEGEPKSPKQRKERKGLEVLSHAELVQQNAALLADRERLRRIVARDAHDLRDQLRGIRREWEVKTGELVYQKDRLQRELNERDVGLINAQKRCEEAEAARDKAFLEIQRLRDQLSSQEQDFEQHRTKLEAEHADRLQHEQEIWQTEIQDARLAHSLLQSDHSKQQVRIRQLERDLSRQKEALLAHETERVASLEDKVRRRDGELTRLRRERNTILSSLREQEQKLAVATKPVEPTPTESTATQTEDAPPTKQRTVASQTTAKSTTATGDLKRGREEGRGGRMSINEISAPNSLHKQHEVEDVKPPPRSAGAAMARITPEDVNMRLQKLQSLTESLLAD</sequence>
<name>A0A6A3N4L2_9STRA</name>
<feature type="region of interest" description="Disordered" evidence="4">
    <location>
        <begin position="562"/>
        <end position="586"/>
    </location>
</feature>
<organism evidence="5 8">
    <name type="scientific">Phytophthora rubi</name>
    <dbReference type="NCBI Taxonomy" id="129364"/>
    <lineage>
        <taxon>Eukaryota</taxon>
        <taxon>Sar</taxon>
        <taxon>Stramenopiles</taxon>
        <taxon>Oomycota</taxon>
        <taxon>Peronosporomycetes</taxon>
        <taxon>Peronosporales</taxon>
        <taxon>Peronosporaceae</taxon>
        <taxon>Phytophthora</taxon>
    </lineage>
</organism>
<keyword evidence="2" id="KW-0677">Repeat</keyword>
<feature type="region of interest" description="Disordered" evidence="4">
    <location>
        <begin position="952"/>
        <end position="1016"/>
    </location>
</feature>
<evidence type="ECO:0000313" key="8">
    <source>
        <dbReference type="Proteomes" id="UP000435112"/>
    </source>
</evidence>
<dbReference type="EMBL" id="QXFU01000241">
    <property type="protein sequence ID" value="KAE9039201.1"/>
    <property type="molecule type" value="Genomic_DNA"/>
</dbReference>
<feature type="compositionally biased region" description="Polar residues" evidence="4">
    <location>
        <begin position="968"/>
        <end position="977"/>
    </location>
</feature>
<dbReference type="PROSITE" id="PS51450">
    <property type="entry name" value="LRR"/>
    <property type="match status" value="2"/>
</dbReference>
<dbReference type="GO" id="GO:0005737">
    <property type="term" value="C:cytoplasm"/>
    <property type="evidence" value="ECO:0007669"/>
    <property type="project" value="TreeGrafter"/>
</dbReference>
<feature type="coiled-coil region" evidence="3">
    <location>
        <begin position="416"/>
        <end position="443"/>
    </location>
</feature>
<feature type="compositionally biased region" description="Basic and acidic residues" evidence="4">
    <location>
        <begin position="1001"/>
        <end position="1011"/>
    </location>
</feature>
<dbReference type="PANTHER" id="PTHR15454:SF73">
    <property type="entry name" value="DYNEIN AXONEMAL LIGHT CHAIN 1"/>
    <property type="match status" value="1"/>
</dbReference>
<evidence type="ECO:0000313" key="6">
    <source>
        <dbReference type="EMBL" id="KAE9350530.1"/>
    </source>
</evidence>